<keyword evidence="2" id="KW-1185">Reference proteome</keyword>
<sequence length="88" mass="9490">MASGGSGRDAEDALSKLLQMEKEHIIKKKAGTILSLQSELALPGIKRSLKADEDIGFDEVSSVIDGVFDIGESNVKSMEVRSKFSDAY</sequence>
<reference evidence="1" key="1">
    <citation type="journal article" date="2022" name="Int. J. Mol. Sci.">
        <title>Draft Genome of Tanacetum Coccineum: Genomic Comparison of Closely Related Tanacetum-Family Plants.</title>
        <authorList>
            <person name="Yamashiro T."/>
            <person name="Shiraishi A."/>
            <person name="Nakayama K."/>
            <person name="Satake H."/>
        </authorList>
    </citation>
    <scope>NUCLEOTIDE SEQUENCE</scope>
</reference>
<evidence type="ECO:0000313" key="2">
    <source>
        <dbReference type="Proteomes" id="UP001151760"/>
    </source>
</evidence>
<accession>A0ABQ5IAP2</accession>
<dbReference type="EMBL" id="BQNB010020556">
    <property type="protein sequence ID" value="GJT97218.1"/>
    <property type="molecule type" value="Genomic_DNA"/>
</dbReference>
<gene>
    <name evidence="1" type="ORF">Tco_1092736</name>
</gene>
<proteinExistence type="predicted"/>
<reference evidence="1" key="2">
    <citation type="submission" date="2022-01" db="EMBL/GenBank/DDBJ databases">
        <authorList>
            <person name="Yamashiro T."/>
            <person name="Shiraishi A."/>
            <person name="Satake H."/>
            <person name="Nakayama K."/>
        </authorList>
    </citation>
    <scope>NUCLEOTIDE SEQUENCE</scope>
</reference>
<organism evidence="1 2">
    <name type="scientific">Tanacetum coccineum</name>
    <dbReference type="NCBI Taxonomy" id="301880"/>
    <lineage>
        <taxon>Eukaryota</taxon>
        <taxon>Viridiplantae</taxon>
        <taxon>Streptophyta</taxon>
        <taxon>Embryophyta</taxon>
        <taxon>Tracheophyta</taxon>
        <taxon>Spermatophyta</taxon>
        <taxon>Magnoliopsida</taxon>
        <taxon>eudicotyledons</taxon>
        <taxon>Gunneridae</taxon>
        <taxon>Pentapetalae</taxon>
        <taxon>asterids</taxon>
        <taxon>campanulids</taxon>
        <taxon>Asterales</taxon>
        <taxon>Asteraceae</taxon>
        <taxon>Asteroideae</taxon>
        <taxon>Anthemideae</taxon>
        <taxon>Anthemidinae</taxon>
        <taxon>Tanacetum</taxon>
    </lineage>
</organism>
<evidence type="ECO:0000313" key="1">
    <source>
        <dbReference type="EMBL" id="GJT97218.1"/>
    </source>
</evidence>
<name>A0ABQ5IAP2_9ASTR</name>
<dbReference type="Proteomes" id="UP001151760">
    <property type="component" value="Unassembled WGS sequence"/>
</dbReference>
<comment type="caution">
    <text evidence="1">The sequence shown here is derived from an EMBL/GenBank/DDBJ whole genome shotgun (WGS) entry which is preliminary data.</text>
</comment>
<protein>
    <submittedName>
        <fullName evidence="1">Uncharacterized protein</fullName>
    </submittedName>
</protein>